<proteinExistence type="predicted"/>
<comment type="caution">
    <text evidence="2">The sequence shown here is derived from an EMBL/GenBank/DDBJ whole genome shotgun (WGS) entry which is preliminary data.</text>
</comment>
<keyword evidence="3" id="KW-1185">Reference proteome</keyword>
<keyword evidence="1" id="KW-0175">Coiled coil</keyword>
<dbReference type="Gene3D" id="1.20.5.340">
    <property type="match status" value="1"/>
</dbReference>
<evidence type="ECO:0000256" key="1">
    <source>
        <dbReference type="SAM" id="Coils"/>
    </source>
</evidence>
<dbReference type="EMBL" id="BAABHM010000006">
    <property type="protein sequence ID" value="GAA4693960.1"/>
    <property type="molecule type" value="Genomic_DNA"/>
</dbReference>
<name>A0ABP8WQS0_9MICO</name>
<dbReference type="Proteomes" id="UP001500843">
    <property type="component" value="Unassembled WGS sequence"/>
</dbReference>
<evidence type="ECO:0008006" key="4">
    <source>
        <dbReference type="Google" id="ProtNLM"/>
    </source>
</evidence>
<organism evidence="2 3">
    <name type="scientific">Promicromonospora umidemergens</name>
    <dbReference type="NCBI Taxonomy" id="629679"/>
    <lineage>
        <taxon>Bacteria</taxon>
        <taxon>Bacillati</taxon>
        <taxon>Actinomycetota</taxon>
        <taxon>Actinomycetes</taxon>
        <taxon>Micrococcales</taxon>
        <taxon>Promicromonosporaceae</taxon>
        <taxon>Promicromonospora</taxon>
    </lineage>
</organism>
<reference evidence="3" key="1">
    <citation type="journal article" date="2019" name="Int. J. Syst. Evol. Microbiol.">
        <title>The Global Catalogue of Microorganisms (GCM) 10K type strain sequencing project: providing services to taxonomists for standard genome sequencing and annotation.</title>
        <authorList>
            <consortium name="The Broad Institute Genomics Platform"/>
            <consortium name="The Broad Institute Genome Sequencing Center for Infectious Disease"/>
            <person name="Wu L."/>
            <person name="Ma J."/>
        </authorList>
    </citation>
    <scope>NUCLEOTIDE SEQUENCE [LARGE SCALE GENOMIC DNA]</scope>
    <source>
        <strain evidence="3">JCM 17975</strain>
    </source>
</reference>
<gene>
    <name evidence="2" type="ORF">GCM10023198_11950</name>
</gene>
<dbReference type="RefSeq" id="WP_253870413.1">
    <property type="nucleotide sequence ID" value="NZ_BAABHM010000006.1"/>
</dbReference>
<evidence type="ECO:0000313" key="3">
    <source>
        <dbReference type="Proteomes" id="UP001500843"/>
    </source>
</evidence>
<accession>A0ABP8WQS0</accession>
<protein>
    <recommendedName>
        <fullName evidence="4">Secreted protein</fullName>
    </recommendedName>
</protein>
<evidence type="ECO:0000313" key="2">
    <source>
        <dbReference type="EMBL" id="GAA4693960.1"/>
    </source>
</evidence>
<feature type="coiled-coil region" evidence="1">
    <location>
        <begin position="60"/>
        <end position="94"/>
    </location>
</feature>
<sequence length="196" mass="20777">MSHDITPTASTSPSRGSFVRRRGTTIGLGILLACAVAYGVNGKQDNDTLHAANDALSGDLATVTGQKDDAESRVTTLEREVETYGDRETELEEREDAVAGLEADVAAREKAVTNVEKKIEASQVTDGTWSVGSDVQPGTYRTTDAVDSDCYWKITAGGTNGSDIIENDIPGGGYPVVTVQDGQVFTSARCGTWVKQ</sequence>